<dbReference type="RefSeq" id="XP_023162561.1">
    <property type="nucleotide sequence ID" value="XM_023306793.2"/>
</dbReference>
<proteinExistence type="predicted"/>
<protein>
    <submittedName>
        <fullName evidence="3">Uncharacterized protein LOC111593774</fullName>
    </submittedName>
</protein>
<name>A0A6J1LGV3_DROHY</name>
<feature type="signal peptide" evidence="1">
    <location>
        <begin position="1"/>
        <end position="24"/>
    </location>
</feature>
<accession>A0A6J1LGV3</accession>
<sequence length="154" mass="16835">MWMKCILALVVAALVGQQIAAVEGLSCYTCNSPSSCRYPSSQYCNVQTANATSSWLSAIHSNVPSIVTYDYKCVNLTYFYASNNVKAQEILGCYYSAIPVCNLNLNATNAYSWAKSCRTCNYNNCNHNPAGTFSKSSFTIMASALLLILVKVFV</sequence>
<dbReference type="OMA" id="DIRICAR"/>
<keyword evidence="2" id="KW-1185">Reference proteome</keyword>
<dbReference type="KEGG" id="dhe:111593774"/>
<dbReference type="GeneID" id="111593774"/>
<evidence type="ECO:0000313" key="2">
    <source>
        <dbReference type="Proteomes" id="UP000504633"/>
    </source>
</evidence>
<gene>
    <name evidence="3" type="primary">LOC111593774</name>
</gene>
<evidence type="ECO:0000313" key="3">
    <source>
        <dbReference type="RefSeq" id="XP_023162561.1"/>
    </source>
</evidence>
<dbReference type="AlphaFoldDB" id="A0A6J1LGV3"/>
<organism evidence="2 3">
    <name type="scientific">Drosophila hydei</name>
    <name type="common">Fruit fly</name>
    <dbReference type="NCBI Taxonomy" id="7224"/>
    <lineage>
        <taxon>Eukaryota</taxon>
        <taxon>Metazoa</taxon>
        <taxon>Ecdysozoa</taxon>
        <taxon>Arthropoda</taxon>
        <taxon>Hexapoda</taxon>
        <taxon>Insecta</taxon>
        <taxon>Pterygota</taxon>
        <taxon>Neoptera</taxon>
        <taxon>Endopterygota</taxon>
        <taxon>Diptera</taxon>
        <taxon>Brachycera</taxon>
        <taxon>Muscomorpha</taxon>
        <taxon>Ephydroidea</taxon>
        <taxon>Drosophilidae</taxon>
        <taxon>Drosophila</taxon>
    </lineage>
</organism>
<feature type="chain" id="PRO_5026990494" evidence="1">
    <location>
        <begin position="25"/>
        <end position="154"/>
    </location>
</feature>
<reference evidence="3" key="1">
    <citation type="submission" date="2025-08" db="UniProtKB">
        <authorList>
            <consortium name="RefSeq"/>
        </authorList>
    </citation>
    <scope>IDENTIFICATION</scope>
    <source>
        <strain evidence="3">15085-1641.00</strain>
        <tissue evidence="3">Whole body</tissue>
    </source>
</reference>
<dbReference type="OrthoDB" id="7854956at2759"/>
<evidence type="ECO:0000256" key="1">
    <source>
        <dbReference type="SAM" id="SignalP"/>
    </source>
</evidence>
<dbReference type="Proteomes" id="UP000504633">
    <property type="component" value="Unplaced"/>
</dbReference>
<keyword evidence="1" id="KW-0732">Signal</keyword>